<accession>A0A7T0KMN7</accession>
<keyword evidence="1" id="KW-1133">Transmembrane helix</keyword>
<dbReference type="RefSeq" id="WP_165003034.1">
    <property type="nucleotide sequence ID" value="NZ_CP064955.1"/>
</dbReference>
<feature type="chain" id="PRO_5032489018" description="Secreted protein" evidence="2">
    <location>
        <begin position="29"/>
        <end position="89"/>
    </location>
</feature>
<protein>
    <recommendedName>
        <fullName evidence="5">Secreted protein</fullName>
    </recommendedName>
</protein>
<sequence>MTHTKSRMTAATAAAALALTLSPSIADAQSTTTKDEGSSLGGLLFGTGENEKSTPEKIVVILGIVTFIINAISTGGPMIQQLLSQIAPR</sequence>
<dbReference type="EMBL" id="CP064955">
    <property type="protein sequence ID" value="QPK83317.1"/>
    <property type="molecule type" value="Genomic_DNA"/>
</dbReference>
<dbReference type="AlphaFoldDB" id="A0A7T0KMN7"/>
<keyword evidence="4" id="KW-1185">Reference proteome</keyword>
<keyword evidence="1" id="KW-0812">Transmembrane</keyword>
<evidence type="ECO:0000256" key="2">
    <source>
        <dbReference type="SAM" id="SignalP"/>
    </source>
</evidence>
<feature type="transmembrane region" description="Helical" evidence="1">
    <location>
        <begin position="58"/>
        <end position="79"/>
    </location>
</feature>
<dbReference type="KEGG" id="cqn:G7Y29_00310"/>
<gene>
    <name evidence="3" type="ORF">G7Y29_00310</name>
</gene>
<keyword evidence="1" id="KW-0472">Membrane</keyword>
<evidence type="ECO:0000256" key="1">
    <source>
        <dbReference type="SAM" id="Phobius"/>
    </source>
</evidence>
<dbReference type="Proteomes" id="UP000594586">
    <property type="component" value="Chromosome"/>
</dbReference>
<name>A0A7T0KMN7_9CORY</name>
<organism evidence="3 4">
    <name type="scientific">Corynebacterium qintianiae</name>
    <dbReference type="NCBI Taxonomy" id="2709392"/>
    <lineage>
        <taxon>Bacteria</taxon>
        <taxon>Bacillati</taxon>
        <taxon>Actinomycetota</taxon>
        <taxon>Actinomycetes</taxon>
        <taxon>Mycobacteriales</taxon>
        <taxon>Corynebacteriaceae</taxon>
        <taxon>Corynebacterium</taxon>
    </lineage>
</organism>
<proteinExistence type="predicted"/>
<reference evidence="3 4" key="1">
    <citation type="submission" date="2020-11" db="EMBL/GenBank/DDBJ databases">
        <title>Corynebacterium sp. MC1420.</title>
        <authorList>
            <person name="Zhou J."/>
        </authorList>
    </citation>
    <scope>NUCLEOTIDE SEQUENCE [LARGE SCALE GENOMIC DNA]</scope>
    <source>
        <strain evidence="3 4">MC1420</strain>
    </source>
</reference>
<evidence type="ECO:0008006" key="5">
    <source>
        <dbReference type="Google" id="ProtNLM"/>
    </source>
</evidence>
<evidence type="ECO:0000313" key="4">
    <source>
        <dbReference type="Proteomes" id="UP000594586"/>
    </source>
</evidence>
<keyword evidence="2" id="KW-0732">Signal</keyword>
<feature type="signal peptide" evidence="2">
    <location>
        <begin position="1"/>
        <end position="28"/>
    </location>
</feature>
<evidence type="ECO:0000313" key="3">
    <source>
        <dbReference type="EMBL" id="QPK83317.1"/>
    </source>
</evidence>